<gene>
    <name evidence="2" type="ORF">PIB30_097533</name>
</gene>
<dbReference type="EMBL" id="JASCZI010274267">
    <property type="protein sequence ID" value="MED6225837.1"/>
    <property type="molecule type" value="Genomic_DNA"/>
</dbReference>
<organism evidence="2 3">
    <name type="scientific">Stylosanthes scabra</name>
    <dbReference type="NCBI Taxonomy" id="79078"/>
    <lineage>
        <taxon>Eukaryota</taxon>
        <taxon>Viridiplantae</taxon>
        <taxon>Streptophyta</taxon>
        <taxon>Embryophyta</taxon>
        <taxon>Tracheophyta</taxon>
        <taxon>Spermatophyta</taxon>
        <taxon>Magnoliopsida</taxon>
        <taxon>eudicotyledons</taxon>
        <taxon>Gunneridae</taxon>
        <taxon>Pentapetalae</taxon>
        <taxon>rosids</taxon>
        <taxon>fabids</taxon>
        <taxon>Fabales</taxon>
        <taxon>Fabaceae</taxon>
        <taxon>Papilionoideae</taxon>
        <taxon>50 kb inversion clade</taxon>
        <taxon>dalbergioids sensu lato</taxon>
        <taxon>Dalbergieae</taxon>
        <taxon>Pterocarpus clade</taxon>
        <taxon>Stylosanthes</taxon>
    </lineage>
</organism>
<proteinExistence type="predicted"/>
<name>A0ABU6ZUX2_9FABA</name>
<dbReference type="Proteomes" id="UP001341840">
    <property type="component" value="Unassembled WGS sequence"/>
</dbReference>
<evidence type="ECO:0000313" key="3">
    <source>
        <dbReference type="Proteomes" id="UP001341840"/>
    </source>
</evidence>
<evidence type="ECO:0000313" key="2">
    <source>
        <dbReference type="EMBL" id="MED6225837.1"/>
    </source>
</evidence>
<feature type="region of interest" description="Disordered" evidence="1">
    <location>
        <begin position="72"/>
        <end position="136"/>
    </location>
</feature>
<feature type="region of interest" description="Disordered" evidence="1">
    <location>
        <begin position="151"/>
        <end position="201"/>
    </location>
</feature>
<protein>
    <submittedName>
        <fullName evidence="2">Uncharacterized protein</fullName>
    </submittedName>
</protein>
<accession>A0ABU6ZUX2</accession>
<comment type="caution">
    <text evidence="2">The sequence shown here is derived from an EMBL/GenBank/DDBJ whole genome shotgun (WGS) entry which is preliminary data.</text>
</comment>
<evidence type="ECO:0000256" key="1">
    <source>
        <dbReference type="SAM" id="MobiDB-lite"/>
    </source>
</evidence>
<reference evidence="2 3" key="1">
    <citation type="journal article" date="2023" name="Plants (Basel)">
        <title>Bridging the Gap: Combining Genomics and Transcriptomics Approaches to Understand Stylosanthes scabra, an Orphan Legume from the Brazilian Caatinga.</title>
        <authorList>
            <person name="Ferreira-Neto J.R.C."/>
            <person name="da Silva M.D."/>
            <person name="Binneck E."/>
            <person name="de Melo N.F."/>
            <person name="da Silva R.H."/>
            <person name="de Melo A.L.T.M."/>
            <person name="Pandolfi V."/>
            <person name="Bustamante F.O."/>
            <person name="Brasileiro-Vidal A.C."/>
            <person name="Benko-Iseppon A.M."/>
        </authorList>
    </citation>
    <scope>NUCLEOTIDE SEQUENCE [LARGE SCALE GENOMIC DNA]</scope>
    <source>
        <tissue evidence="2">Leaves</tissue>
    </source>
</reference>
<sequence length="201" mass="22606">MGSGIIYYEIEKCEKYEGSDERADLDLAVVKTPRYHFDDELFIHPLHSIRFDLDRSFELLVESLLPLKRRDPLKKKDSSPQELGPSRRASPTPQYSPLGPVIRLGSPSLPSKIVSPTQGQQGHEGAKPSRVGNSFRHSRVGCARTIMLWGIEEEGKHEEEGEEKEDSGGCPKEDMPAIPQPMDVDANEDYLQYLEDNKSGK</sequence>
<keyword evidence="3" id="KW-1185">Reference proteome</keyword>